<dbReference type="EMBL" id="VUJX02000001">
    <property type="protein sequence ID" value="KAL0942631.1"/>
    <property type="molecule type" value="Genomic_DNA"/>
</dbReference>
<name>A0ACC3ZEU6_COLTU</name>
<comment type="caution">
    <text evidence="1">The sequence shown here is derived from an EMBL/GenBank/DDBJ whole genome shotgun (WGS) entry which is preliminary data.</text>
</comment>
<protein>
    <submittedName>
        <fullName evidence="1">Glycosyl hydrolase family 10</fullName>
    </submittedName>
</protein>
<gene>
    <name evidence="1" type="ORF">CTRU02_200517</name>
</gene>
<evidence type="ECO:0000313" key="2">
    <source>
        <dbReference type="Proteomes" id="UP000805649"/>
    </source>
</evidence>
<proteinExistence type="predicted"/>
<dbReference type="Proteomes" id="UP000805649">
    <property type="component" value="Unassembled WGS sequence"/>
</dbReference>
<sequence length="493" mass="52758">MHSLSILAAVLVACTPATAQLNQLAVAAGFKYFGTAVDNPGLNNQAYMNIATNKNEFGQVTPANGQKWDSTERSQGQFSYGNGDAVTSRVRQAGQILRCHTLAWHSQLPSWVNNINGRDAMTRVIQTHIQNVAGHYKGQCYAWDVVNEALEDNGAYRNSPLYRALGKDFITVAFQAAAAADPAAKLYYNDYNIENPGAKYNEALNIVRNLKSAGARIDGVGLQAHFIVGQTPSLANLKTVLSGFAALVDEVAYTELDIRHPRLPASDADRAQQSRDYQTVAQACLETSKCVGITVWDFADQYSWVPQTFPGQGDACLWNSNLQKKPAYTGLINLFSSAASSRASTSSASSTRSSPSSTSSSTPTVSTSTITSYITQTATITQPPVSASSRSSIVTVIVTSWTTTVVTVTDIDTVIETVTQWVPPPPTSTVRSTTSTSTSRSSSTPRSTTQPPAPEQTQTKYGQCGGSNYTGATKCAAGSNCSAVAPPWYYQCL</sequence>
<evidence type="ECO:0000313" key="1">
    <source>
        <dbReference type="EMBL" id="KAL0942631.1"/>
    </source>
</evidence>
<reference evidence="1 2" key="1">
    <citation type="journal article" date="2020" name="Phytopathology">
        <title>Genome Sequence Resources of Colletotrichum truncatum, C. plurivorum, C. musicola, and C. sojae: Four Species Pathogenic to Soybean (Glycine max).</title>
        <authorList>
            <person name="Rogerio F."/>
            <person name="Boufleur T.R."/>
            <person name="Ciampi-Guillardi M."/>
            <person name="Sukno S.A."/>
            <person name="Thon M.R."/>
            <person name="Massola Junior N.S."/>
            <person name="Baroncelli R."/>
        </authorList>
    </citation>
    <scope>NUCLEOTIDE SEQUENCE [LARGE SCALE GENOMIC DNA]</scope>
    <source>
        <strain evidence="1 2">CMES1059</strain>
    </source>
</reference>
<accession>A0ACC3ZEU6</accession>
<keyword evidence="2" id="KW-1185">Reference proteome</keyword>
<organism evidence="1 2">
    <name type="scientific">Colletotrichum truncatum</name>
    <name type="common">Anthracnose fungus</name>
    <name type="synonym">Colletotrichum capsici</name>
    <dbReference type="NCBI Taxonomy" id="5467"/>
    <lineage>
        <taxon>Eukaryota</taxon>
        <taxon>Fungi</taxon>
        <taxon>Dikarya</taxon>
        <taxon>Ascomycota</taxon>
        <taxon>Pezizomycotina</taxon>
        <taxon>Sordariomycetes</taxon>
        <taxon>Hypocreomycetidae</taxon>
        <taxon>Glomerellales</taxon>
        <taxon>Glomerellaceae</taxon>
        <taxon>Colletotrichum</taxon>
        <taxon>Colletotrichum truncatum species complex</taxon>
    </lineage>
</organism>
<keyword evidence="1" id="KW-0378">Hydrolase</keyword>